<sequence length="136" mass="15145">MRSSIIVEALIITQSTNDLHWAQNTMEASLLLHAFPGKYFPITDQSESDVLKNLWLFIDKAFDDTAINTRSGEIESSASSNRRNLGLPRGHRKLHGHRADLLLKCTAGELGAARLVDKTKDTKAPKNDVKQSYIKA</sequence>
<gene>
    <name evidence="2" type="ORF">O0I10_009632</name>
</gene>
<dbReference type="GeneID" id="83217037"/>
<feature type="region of interest" description="Disordered" evidence="1">
    <location>
        <begin position="72"/>
        <end position="92"/>
    </location>
</feature>
<name>A0AAD7XVW2_9FUNG</name>
<proteinExistence type="predicted"/>
<keyword evidence="3" id="KW-1185">Reference proteome</keyword>
<dbReference type="EMBL" id="JARTCD010000057">
    <property type="protein sequence ID" value="KAJ8654741.1"/>
    <property type="molecule type" value="Genomic_DNA"/>
</dbReference>
<comment type="caution">
    <text evidence="2">The sequence shown here is derived from an EMBL/GenBank/DDBJ whole genome shotgun (WGS) entry which is preliminary data.</text>
</comment>
<dbReference type="RefSeq" id="XP_058339655.1">
    <property type="nucleotide sequence ID" value="XM_058489619.1"/>
</dbReference>
<reference evidence="2 3" key="1">
    <citation type="submission" date="2023-03" db="EMBL/GenBank/DDBJ databases">
        <title>Genome sequence of Lichtheimia ornata CBS 291.66.</title>
        <authorList>
            <person name="Mohabir J.T."/>
            <person name="Shea T.P."/>
            <person name="Kurbessoian T."/>
            <person name="Berby B."/>
            <person name="Fontaine J."/>
            <person name="Livny J."/>
            <person name="Gnirke A."/>
            <person name="Stajich J.E."/>
            <person name="Cuomo C.A."/>
        </authorList>
    </citation>
    <scope>NUCLEOTIDE SEQUENCE [LARGE SCALE GENOMIC DNA]</scope>
    <source>
        <strain evidence="2">CBS 291.66</strain>
    </source>
</reference>
<accession>A0AAD7XVW2</accession>
<dbReference type="AlphaFoldDB" id="A0AAD7XVW2"/>
<feature type="compositionally biased region" description="Polar residues" evidence="1">
    <location>
        <begin position="72"/>
        <end position="83"/>
    </location>
</feature>
<dbReference type="Proteomes" id="UP001234581">
    <property type="component" value="Unassembled WGS sequence"/>
</dbReference>
<evidence type="ECO:0000256" key="1">
    <source>
        <dbReference type="SAM" id="MobiDB-lite"/>
    </source>
</evidence>
<evidence type="ECO:0000313" key="2">
    <source>
        <dbReference type="EMBL" id="KAJ8654741.1"/>
    </source>
</evidence>
<protein>
    <submittedName>
        <fullName evidence="2">Uncharacterized protein</fullName>
    </submittedName>
</protein>
<organism evidence="2 3">
    <name type="scientific">Lichtheimia ornata</name>
    <dbReference type="NCBI Taxonomy" id="688661"/>
    <lineage>
        <taxon>Eukaryota</taxon>
        <taxon>Fungi</taxon>
        <taxon>Fungi incertae sedis</taxon>
        <taxon>Mucoromycota</taxon>
        <taxon>Mucoromycotina</taxon>
        <taxon>Mucoromycetes</taxon>
        <taxon>Mucorales</taxon>
        <taxon>Lichtheimiaceae</taxon>
        <taxon>Lichtheimia</taxon>
    </lineage>
</organism>
<evidence type="ECO:0000313" key="3">
    <source>
        <dbReference type="Proteomes" id="UP001234581"/>
    </source>
</evidence>